<feature type="domain" description="HTH iclR-type" evidence="4">
    <location>
        <begin position="10"/>
        <end position="69"/>
    </location>
</feature>
<dbReference type="Proteomes" id="UP001595846">
    <property type="component" value="Unassembled WGS sequence"/>
</dbReference>
<dbReference type="InterPro" id="IPR014757">
    <property type="entry name" value="Tscrpt_reg_IclR_C"/>
</dbReference>
<dbReference type="InterPro" id="IPR005471">
    <property type="entry name" value="Tscrpt_reg_IclR_N"/>
</dbReference>
<dbReference type="AlphaFoldDB" id="A0ABD5NQW7"/>
<dbReference type="SUPFAM" id="SSF46785">
    <property type="entry name" value="Winged helix' DNA-binding domain"/>
    <property type="match status" value="1"/>
</dbReference>
<dbReference type="Pfam" id="PF09339">
    <property type="entry name" value="HTH_IclR"/>
    <property type="match status" value="1"/>
</dbReference>
<evidence type="ECO:0000313" key="7">
    <source>
        <dbReference type="Proteomes" id="UP001595846"/>
    </source>
</evidence>
<dbReference type="GeneID" id="73902579"/>
<dbReference type="SMART" id="SM00346">
    <property type="entry name" value="HTH_ICLR"/>
    <property type="match status" value="1"/>
</dbReference>
<evidence type="ECO:0000313" key="6">
    <source>
        <dbReference type="EMBL" id="MFC3959153.1"/>
    </source>
</evidence>
<dbReference type="RefSeq" id="WP_256533450.1">
    <property type="nucleotide sequence ID" value="NZ_CP101824.1"/>
</dbReference>
<dbReference type="InterPro" id="IPR036390">
    <property type="entry name" value="WH_DNA-bd_sf"/>
</dbReference>
<keyword evidence="2" id="KW-0238">DNA-binding</keyword>
<dbReference type="CDD" id="cd00090">
    <property type="entry name" value="HTH_ARSR"/>
    <property type="match status" value="1"/>
</dbReference>
<evidence type="ECO:0000259" key="5">
    <source>
        <dbReference type="PROSITE" id="PS51078"/>
    </source>
</evidence>
<dbReference type="Pfam" id="PF01614">
    <property type="entry name" value="IclR_C"/>
    <property type="match status" value="1"/>
</dbReference>
<dbReference type="InterPro" id="IPR050707">
    <property type="entry name" value="HTH_MetabolicPath_Reg"/>
</dbReference>
<reference evidence="6 7" key="1">
    <citation type="journal article" date="2019" name="Int. J. Syst. Evol. Microbiol.">
        <title>The Global Catalogue of Microorganisms (GCM) 10K type strain sequencing project: providing services to taxonomists for standard genome sequencing and annotation.</title>
        <authorList>
            <consortium name="The Broad Institute Genomics Platform"/>
            <consortium name="The Broad Institute Genome Sequencing Center for Infectious Disease"/>
            <person name="Wu L."/>
            <person name="Ma J."/>
        </authorList>
    </citation>
    <scope>NUCLEOTIDE SEQUENCE [LARGE SCALE GENOMIC DNA]</scope>
    <source>
        <strain evidence="6 7">IBRC-M 10256</strain>
    </source>
</reference>
<accession>A0ABD5NQW7</accession>
<dbReference type="PANTHER" id="PTHR30136">
    <property type="entry name" value="HELIX-TURN-HELIX TRANSCRIPTIONAL REGULATOR, ICLR FAMILY"/>
    <property type="match status" value="1"/>
</dbReference>
<dbReference type="GO" id="GO:0003677">
    <property type="term" value="F:DNA binding"/>
    <property type="evidence" value="ECO:0007669"/>
    <property type="project" value="UniProtKB-KW"/>
</dbReference>
<sequence>MAEDSPAGEIKSVRRAIEILEWIHEHDGARLTELVDALGLARSTVHNHLTTLRELGYLTKEGNAYQLSLQFLHLGEHARHRKPGYSRAHSAVEQLASETNEEVDFTVPENGRMISVYHSVGDQHSSGLQVGRWFHMHSSAAGKAVLAEMPEADVDRIVERWGLPARTDKTITTRDALSEELETVSARGYAINDQELLDGYHSIGVAVEYPNGDVFGALTVGGPTYRIKTALKSTDILETLERAAETIEAGLTASADADGNWWRDESE</sequence>
<dbReference type="Gene3D" id="3.30.450.40">
    <property type="match status" value="1"/>
</dbReference>
<evidence type="ECO:0000256" key="2">
    <source>
        <dbReference type="ARBA" id="ARBA00023125"/>
    </source>
</evidence>
<dbReference type="SUPFAM" id="SSF55781">
    <property type="entry name" value="GAF domain-like"/>
    <property type="match status" value="1"/>
</dbReference>
<keyword evidence="3" id="KW-0804">Transcription</keyword>
<organism evidence="6 7">
    <name type="scientific">Halovivax cerinus</name>
    <dbReference type="NCBI Taxonomy" id="1487865"/>
    <lineage>
        <taxon>Archaea</taxon>
        <taxon>Methanobacteriati</taxon>
        <taxon>Methanobacteriota</taxon>
        <taxon>Stenosarchaea group</taxon>
        <taxon>Halobacteria</taxon>
        <taxon>Halobacteriales</taxon>
        <taxon>Natrialbaceae</taxon>
        <taxon>Halovivax</taxon>
    </lineage>
</organism>
<evidence type="ECO:0000259" key="4">
    <source>
        <dbReference type="PROSITE" id="PS51077"/>
    </source>
</evidence>
<dbReference type="EMBL" id="JBHSAQ010000010">
    <property type="protein sequence ID" value="MFC3959153.1"/>
    <property type="molecule type" value="Genomic_DNA"/>
</dbReference>
<gene>
    <name evidence="6" type="ORF">ACFOUR_12335</name>
</gene>
<evidence type="ECO:0000256" key="1">
    <source>
        <dbReference type="ARBA" id="ARBA00023015"/>
    </source>
</evidence>
<dbReference type="InterPro" id="IPR029016">
    <property type="entry name" value="GAF-like_dom_sf"/>
</dbReference>
<dbReference type="GO" id="GO:0006355">
    <property type="term" value="P:regulation of DNA-templated transcription"/>
    <property type="evidence" value="ECO:0007669"/>
    <property type="project" value="UniProtKB-ARBA"/>
</dbReference>
<protein>
    <submittedName>
        <fullName evidence="6">IclR family transcriptional regulator</fullName>
    </submittedName>
</protein>
<dbReference type="PROSITE" id="PS51077">
    <property type="entry name" value="HTH_ICLR"/>
    <property type="match status" value="1"/>
</dbReference>
<dbReference type="PANTHER" id="PTHR30136:SF35">
    <property type="entry name" value="HTH-TYPE TRANSCRIPTIONAL REGULATOR RV1719"/>
    <property type="match status" value="1"/>
</dbReference>
<dbReference type="InterPro" id="IPR036388">
    <property type="entry name" value="WH-like_DNA-bd_sf"/>
</dbReference>
<proteinExistence type="predicted"/>
<keyword evidence="1" id="KW-0805">Transcription regulation</keyword>
<dbReference type="Gene3D" id="1.10.10.10">
    <property type="entry name" value="Winged helix-like DNA-binding domain superfamily/Winged helix DNA-binding domain"/>
    <property type="match status" value="1"/>
</dbReference>
<feature type="domain" description="IclR-ED" evidence="5">
    <location>
        <begin position="70"/>
        <end position="253"/>
    </location>
</feature>
<dbReference type="PROSITE" id="PS51078">
    <property type="entry name" value="ICLR_ED"/>
    <property type="match status" value="1"/>
</dbReference>
<evidence type="ECO:0000256" key="3">
    <source>
        <dbReference type="ARBA" id="ARBA00023163"/>
    </source>
</evidence>
<keyword evidence="7" id="KW-1185">Reference proteome</keyword>
<dbReference type="InterPro" id="IPR011991">
    <property type="entry name" value="ArsR-like_HTH"/>
</dbReference>
<comment type="caution">
    <text evidence="6">The sequence shown here is derived from an EMBL/GenBank/DDBJ whole genome shotgun (WGS) entry which is preliminary data.</text>
</comment>
<name>A0ABD5NQW7_9EURY</name>